<evidence type="ECO:0000256" key="1">
    <source>
        <dbReference type="ARBA" id="ARBA00023117"/>
    </source>
</evidence>
<dbReference type="Pfam" id="PF00439">
    <property type="entry name" value="Bromodomain"/>
    <property type="match status" value="2"/>
</dbReference>
<feature type="region of interest" description="Disordered" evidence="4">
    <location>
        <begin position="300"/>
        <end position="410"/>
    </location>
</feature>
<keyword evidence="3" id="KW-0175">Coiled coil</keyword>
<dbReference type="CDD" id="cd04369">
    <property type="entry name" value="Bromodomain"/>
    <property type="match status" value="1"/>
</dbReference>
<dbReference type="InterPro" id="IPR036427">
    <property type="entry name" value="Bromodomain-like_sf"/>
</dbReference>
<dbReference type="AlphaFoldDB" id="A0A5B8MXL7"/>
<evidence type="ECO:0000259" key="5">
    <source>
        <dbReference type="PROSITE" id="PS50014"/>
    </source>
</evidence>
<feature type="domain" description="Bromo" evidence="5">
    <location>
        <begin position="188"/>
        <end position="268"/>
    </location>
</feature>
<dbReference type="SUPFAM" id="SSF47370">
    <property type="entry name" value="Bromodomain"/>
    <property type="match status" value="2"/>
</dbReference>
<evidence type="ECO:0000313" key="6">
    <source>
        <dbReference type="EMBL" id="QDZ24876.1"/>
    </source>
</evidence>
<feature type="coiled-coil region" evidence="3">
    <location>
        <begin position="497"/>
        <end position="555"/>
    </location>
</feature>
<dbReference type="PANTHER" id="PTHR47809">
    <property type="entry name" value="DNA-BINDING BROMODOMAIN-CONTAINING PROTEIN"/>
    <property type="match status" value="1"/>
</dbReference>
<dbReference type="Proteomes" id="UP000316726">
    <property type="component" value="Chromosome 15"/>
</dbReference>
<dbReference type="PROSITE" id="PS50014">
    <property type="entry name" value="BROMODOMAIN_2"/>
    <property type="match status" value="2"/>
</dbReference>
<feature type="compositionally biased region" description="Basic and acidic residues" evidence="4">
    <location>
        <begin position="357"/>
        <end position="368"/>
    </location>
</feature>
<dbReference type="STRING" id="1764295.A0A5B8MXL7"/>
<keyword evidence="7" id="KW-1185">Reference proteome</keyword>
<proteinExistence type="predicted"/>
<gene>
    <name evidence="6" type="ORF">A3770_15p73940</name>
</gene>
<feature type="compositionally biased region" description="Basic residues" evidence="4">
    <location>
        <begin position="157"/>
        <end position="174"/>
    </location>
</feature>
<dbReference type="PRINTS" id="PR00503">
    <property type="entry name" value="BROMODOMAIN"/>
</dbReference>
<dbReference type="PANTHER" id="PTHR47809:SF2">
    <property type="entry name" value="DNA-BINDING BROMODOMAIN-CONTAINING PROTEIN"/>
    <property type="match status" value="1"/>
</dbReference>
<dbReference type="SMART" id="SM00297">
    <property type="entry name" value="BROMO"/>
    <property type="match status" value="2"/>
</dbReference>
<evidence type="ECO:0000256" key="4">
    <source>
        <dbReference type="SAM" id="MobiDB-lite"/>
    </source>
</evidence>
<sequence>MADDWKSRATSALELGMASDLAQAYFNDPVDPEALGIPEYYEVIKTPMDLGTCKAKLMRGDYVKAQELLRDVQLVWSNCRLFNTPESDVVEACETVEEEFKKLWRQHGLVDAKPSSVVPAVPEESEEEEEEEESGEEEEGDHDKVPATPDKSGKSEKKGKKDKTGKSRGKRPRKPTLPMCLKLLKQLTKTPDAEPFLVPVDAEELGLDDYHERVQNPMDLGTILEVLQSGKIVGWANIKYKSPLDFRKDVQLVWDNCRLYNDQPEDLWIREMCDRCEENFNRLWREQNFQAYYEYQSVSRGGETEGEEGDKEGADGKNQKSKKSKSKDRAGRKKSEKKAKKAKLAGIDDDLALEPMTPDKMKRKREDMDYFPDLDSDFTMTPTPLKIKKPSKSASKSSKKATQPATEDKDYVPLTDEQVREVFNLKPQARCPVCKVQKKGSCGTITSPMRCYRRQYNNLPFTPLTYEDMHKFANMITNRAKNRSSKAPKRTKEEIMRQKLATQVQRKQQEAKKAKERAEGATAQALDLENIVKAMEAKEREIKEKEQKLNDEREEKATFVDPADYQVPVVTIPDHIMSLGNYFFAKIV</sequence>
<accession>A0A5B8MXL7</accession>
<feature type="compositionally biased region" description="Acidic residues" evidence="4">
    <location>
        <begin position="123"/>
        <end position="140"/>
    </location>
</feature>
<dbReference type="OrthoDB" id="21449at2759"/>
<dbReference type="EMBL" id="CP031048">
    <property type="protein sequence ID" value="QDZ24876.1"/>
    <property type="molecule type" value="Genomic_DNA"/>
</dbReference>
<evidence type="ECO:0000256" key="3">
    <source>
        <dbReference type="SAM" id="Coils"/>
    </source>
</evidence>
<feature type="compositionally biased region" description="Basic residues" evidence="4">
    <location>
        <begin position="319"/>
        <end position="343"/>
    </location>
</feature>
<evidence type="ECO:0000256" key="2">
    <source>
        <dbReference type="PROSITE-ProRule" id="PRU00035"/>
    </source>
</evidence>
<feature type="compositionally biased region" description="Basic and acidic residues" evidence="4">
    <location>
        <begin position="141"/>
        <end position="156"/>
    </location>
</feature>
<dbReference type="Gene3D" id="1.20.920.10">
    <property type="entry name" value="Bromodomain-like"/>
    <property type="match status" value="2"/>
</dbReference>
<keyword evidence="1 2" id="KW-0103">Bromodomain</keyword>
<protein>
    <submittedName>
        <fullName evidence="6">Bromodomain-containing protein</fullName>
    </submittedName>
</protein>
<organism evidence="6 7">
    <name type="scientific">Chloropicon primus</name>
    <dbReference type="NCBI Taxonomy" id="1764295"/>
    <lineage>
        <taxon>Eukaryota</taxon>
        <taxon>Viridiplantae</taxon>
        <taxon>Chlorophyta</taxon>
        <taxon>Chloropicophyceae</taxon>
        <taxon>Chloropicales</taxon>
        <taxon>Chloropicaceae</taxon>
        <taxon>Chloropicon</taxon>
    </lineage>
</organism>
<name>A0A5B8MXL7_9CHLO</name>
<feature type="domain" description="Bromo" evidence="5">
    <location>
        <begin position="26"/>
        <end position="90"/>
    </location>
</feature>
<dbReference type="InterPro" id="IPR001487">
    <property type="entry name" value="Bromodomain"/>
</dbReference>
<evidence type="ECO:0000313" key="7">
    <source>
        <dbReference type="Proteomes" id="UP000316726"/>
    </source>
</evidence>
<feature type="region of interest" description="Disordered" evidence="4">
    <location>
        <begin position="113"/>
        <end position="175"/>
    </location>
</feature>
<reference evidence="6 7" key="1">
    <citation type="submission" date="2018-07" db="EMBL/GenBank/DDBJ databases">
        <title>The complete nuclear genome of the prasinophyte Chloropicon primus (CCMP1205).</title>
        <authorList>
            <person name="Pombert J.-F."/>
            <person name="Otis C."/>
            <person name="Turmel M."/>
            <person name="Lemieux C."/>
        </authorList>
    </citation>
    <scope>NUCLEOTIDE SEQUENCE [LARGE SCALE GENOMIC DNA]</scope>
    <source>
        <strain evidence="6 7">CCMP1205</strain>
    </source>
</reference>